<evidence type="ECO:0000256" key="1">
    <source>
        <dbReference type="ARBA" id="ARBA00010875"/>
    </source>
</evidence>
<keyword evidence="6 7" id="KW-0862">Zinc</keyword>
<feature type="binding site" evidence="7">
    <location>
        <position position="117"/>
    </location>
    <ligand>
        <name>Zn(2+)</name>
        <dbReference type="ChEBI" id="CHEBI:29105"/>
        <note>catalytic</note>
    </ligand>
</feature>
<keyword evidence="9" id="KW-1185">Reference proteome</keyword>
<gene>
    <name evidence="7 8" type="primary">ybeY</name>
    <name evidence="8" type="ORF">GO606_05770</name>
</gene>
<name>A0ABX1PIY2_9RHOO</name>
<dbReference type="HAMAP" id="MF_00009">
    <property type="entry name" value="Endoribonucl_YbeY"/>
    <property type="match status" value="1"/>
</dbReference>
<dbReference type="InterPro" id="IPR020549">
    <property type="entry name" value="YbeY_CS"/>
</dbReference>
<keyword evidence="2 7" id="KW-0540">Nuclease</keyword>
<dbReference type="NCBIfam" id="TIGR00043">
    <property type="entry name" value="rRNA maturation RNase YbeY"/>
    <property type="match status" value="1"/>
</dbReference>
<protein>
    <recommendedName>
        <fullName evidence="7">Endoribonuclease YbeY</fullName>
        <ecNumber evidence="7">3.1.-.-</ecNumber>
    </recommendedName>
</protein>
<dbReference type="PROSITE" id="PS01306">
    <property type="entry name" value="UPF0054"/>
    <property type="match status" value="1"/>
</dbReference>
<evidence type="ECO:0000256" key="7">
    <source>
        <dbReference type="HAMAP-Rule" id="MF_00009"/>
    </source>
</evidence>
<comment type="function">
    <text evidence="7">Single strand-specific metallo-endoribonuclease involved in late-stage 70S ribosome quality control and in maturation of the 3' terminus of the 16S rRNA.</text>
</comment>
<comment type="caution">
    <text evidence="8">The sequence shown here is derived from an EMBL/GenBank/DDBJ whole genome shotgun (WGS) entry which is preliminary data.</text>
</comment>
<dbReference type="PANTHER" id="PTHR46986:SF1">
    <property type="entry name" value="ENDORIBONUCLEASE YBEY, CHLOROPLASTIC"/>
    <property type="match status" value="1"/>
</dbReference>
<dbReference type="PANTHER" id="PTHR46986">
    <property type="entry name" value="ENDORIBONUCLEASE YBEY, CHLOROPLASTIC"/>
    <property type="match status" value="1"/>
</dbReference>
<dbReference type="SUPFAM" id="SSF55486">
    <property type="entry name" value="Metalloproteases ('zincins'), catalytic domain"/>
    <property type="match status" value="1"/>
</dbReference>
<keyword evidence="3 7" id="KW-0479">Metal-binding</keyword>
<dbReference type="Proteomes" id="UP000615989">
    <property type="component" value="Unassembled WGS sequence"/>
</dbReference>
<evidence type="ECO:0000313" key="9">
    <source>
        <dbReference type="Proteomes" id="UP000615989"/>
    </source>
</evidence>
<keyword evidence="5 7" id="KW-0378">Hydrolase</keyword>
<comment type="similarity">
    <text evidence="1 7">Belongs to the endoribonuclease YbeY family.</text>
</comment>
<comment type="subcellular location">
    <subcellularLocation>
        <location evidence="7">Cytoplasm</location>
    </subcellularLocation>
</comment>
<dbReference type="EC" id="3.1.-.-" evidence="7"/>
<dbReference type="Gene3D" id="3.40.390.30">
    <property type="entry name" value="Metalloproteases ('zincins'), catalytic domain"/>
    <property type="match status" value="1"/>
</dbReference>
<keyword evidence="4 7" id="KW-0255">Endonuclease</keyword>
<keyword evidence="7" id="KW-0698">rRNA processing</keyword>
<evidence type="ECO:0000256" key="4">
    <source>
        <dbReference type="ARBA" id="ARBA00022759"/>
    </source>
</evidence>
<keyword evidence="7" id="KW-0690">Ribosome biogenesis</keyword>
<comment type="cofactor">
    <cofactor evidence="7">
        <name>Zn(2+)</name>
        <dbReference type="ChEBI" id="CHEBI:29105"/>
    </cofactor>
    <text evidence="7">Binds 1 zinc ion.</text>
</comment>
<sequence length="154" mass="16928">MSVDTETAPSRLALSVQRAIGTENRARSPASALIRRWALAALQDDAEVTVRLVGEAEGRRLNRDYRGKDYATNVLTFVYDESETLAGDLVLCVPVVAREAAEQGKPLEAHFAHLIVHGMLHLQGFDHEAPDEAEEMEALETRVLATLGYPDPYA</sequence>
<dbReference type="Pfam" id="PF02130">
    <property type="entry name" value="YbeY"/>
    <property type="match status" value="1"/>
</dbReference>
<reference evidence="8" key="1">
    <citation type="submission" date="2019-12" db="EMBL/GenBank/DDBJ databases">
        <title>Comparative genomics gives insights into the taxonomy of the Azoarcus-Aromatoleum group and reveals separate origins of nif in the plant-associated Azoarcus and non-plant-associated Aromatoleum sub-groups.</title>
        <authorList>
            <person name="Lafos M."/>
            <person name="Maluk M."/>
            <person name="Batista M."/>
            <person name="Junghare M."/>
            <person name="Carmona M."/>
            <person name="Faoro H."/>
            <person name="Cruz L.M."/>
            <person name="Battistoni F."/>
            <person name="De Souza E."/>
            <person name="Pedrosa F."/>
            <person name="Chen W.-M."/>
            <person name="Poole P.S."/>
            <person name="Dixon R.A."/>
            <person name="James E.K."/>
        </authorList>
    </citation>
    <scope>NUCLEOTIDE SEQUENCE</scope>
    <source>
        <strain evidence="8">LuFRes1</strain>
    </source>
</reference>
<organism evidence="8 9">
    <name type="scientific">Aromatoleum anaerobium</name>
    <dbReference type="NCBI Taxonomy" id="182180"/>
    <lineage>
        <taxon>Bacteria</taxon>
        <taxon>Pseudomonadati</taxon>
        <taxon>Pseudomonadota</taxon>
        <taxon>Betaproteobacteria</taxon>
        <taxon>Rhodocyclales</taxon>
        <taxon>Rhodocyclaceae</taxon>
        <taxon>Aromatoleum</taxon>
    </lineage>
</organism>
<dbReference type="EMBL" id="WTVG01000011">
    <property type="protein sequence ID" value="NMG24244.1"/>
    <property type="molecule type" value="Genomic_DNA"/>
</dbReference>
<feature type="binding site" evidence="7">
    <location>
        <position position="121"/>
    </location>
    <ligand>
        <name>Zn(2+)</name>
        <dbReference type="ChEBI" id="CHEBI:29105"/>
        <note>catalytic</note>
    </ligand>
</feature>
<evidence type="ECO:0000313" key="8">
    <source>
        <dbReference type="EMBL" id="NMG24244.1"/>
    </source>
</evidence>
<accession>A0ABX1PIY2</accession>
<evidence type="ECO:0000256" key="6">
    <source>
        <dbReference type="ARBA" id="ARBA00022833"/>
    </source>
</evidence>
<evidence type="ECO:0000256" key="2">
    <source>
        <dbReference type="ARBA" id="ARBA00022722"/>
    </source>
</evidence>
<keyword evidence="7" id="KW-0963">Cytoplasm</keyword>
<dbReference type="InterPro" id="IPR002036">
    <property type="entry name" value="YbeY"/>
</dbReference>
<dbReference type="InterPro" id="IPR023091">
    <property type="entry name" value="MetalPrtase_cat_dom_sf_prd"/>
</dbReference>
<evidence type="ECO:0000256" key="3">
    <source>
        <dbReference type="ARBA" id="ARBA00022723"/>
    </source>
</evidence>
<evidence type="ECO:0000256" key="5">
    <source>
        <dbReference type="ARBA" id="ARBA00022801"/>
    </source>
</evidence>
<feature type="binding site" evidence="7">
    <location>
        <position position="127"/>
    </location>
    <ligand>
        <name>Zn(2+)</name>
        <dbReference type="ChEBI" id="CHEBI:29105"/>
        <note>catalytic</note>
    </ligand>
</feature>
<proteinExistence type="inferred from homology"/>